<name>A0A956M2L0_UNCEI</name>
<dbReference type="GO" id="GO:0046872">
    <property type="term" value="F:metal ion binding"/>
    <property type="evidence" value="ECO:0007669"/>
    <property type="project" value="UniProtKB-KW"/>
</dbReference>
<dbReference type="Proteomes" id="UP000697710">
    <property type="component" value="Unassembled WGS sequence"/>
</dbReference>
<evidence type="ECO:0000313" key="8">
    <source>
        <dbReference type="Proteomes" id="UP000697710"/>
    </source>
</evidence>
<dbReference type="GO" id="GO:0006508">
    <property type="term" value="P:proteolysis"/>
    <property type="evidence" value="ECO:0007669"/>
    <property type="project" value="UniProtKB-KW"/>
</dbReference>
<organism evidence="7 8">
    <name type="scientific">Eiseniibacteriota bacterium</name>
    <dbReference type="NCBI Taxonomy" id="2212470"/>
    <lineage>
        <taxon>Bacteria</taxon>
        <taxon>Candidatus Eiseniibacteriota</taxon>
    </lineage>
</organism>
<feature type="domain" description="FTP" evidence="6">
    <location>
        <begin position="167"/>
        <end position="193"/>
    </location>
</feature>
<dbReference type="EMBL" id="JAGQHR010000474">
    <property type="protein sequence ID" value="MCA9728780.1"/>
    <property type="molecule type" value="Genomic_DNA"/>
</dbReference>
<evidence type="ECO:0000256" key="3">
    <source>
        <dbReference type="ARBA" id="ARBA00022801"/>
    </source>
</evidence>
<dbReference type="Pfam" id="PF07504">
    <property type="entry name" value="FTP"/>
    <property type="match status" value="1"/>
</dbReference>
<keyword evidence="5" id="KW-0482">Metalloprotease</keyword>
<evidence type="ECO:0000256" key="2">
    <source>
        <dbReference type="ARBA" id="ARBA00022723"/>
    </source>
</evidence>
<evidence type="ECO:0000259" key="6">
    <source>
        <dbReference type="Pfam" id="PF07504"/>
    </source>
</evidence>
<gene>
    <name evidence="7" type="ORF">KC729_13905</name>
</gene>
<sequence>MMTDPRPGKGLRGVRGGAWYYRKSAQVPDRFPRESDATRVVTSACLVAILASVTLVTGSARALVAPEESAALEIALPFQQGSVLYGDQAFGAADPRIAQQVDEQIGGRWVVQAWNQRSGTPHYLFGTGAEVAPRLSDRAGAESAASFVVSQNATALGVDTDELRVAEVTEGMGKSSVHFQQTYEGLDVIGGRAHATFLSETGRVFVMGSDFYPIDGLDTRPRIERERAEMIALNGLPQEEPRISHEEGEQTALYVLP</sequence>
<reference evidence="7" key="2">
    <citation type="journal article" date="2021" name="Microbiome">
        <title>Successional dynamics and alternative stable states in a saline activated sludge microbial community over 9 years.</title>
        <authorList>
            <person name="Wang Y."/>
            <person name="Ye J."/>
            <person name="Ju F."/>
            <person name="Liu L."/>
            <person name="Boyd J.A."/>
            <person name="Deng Y."/>
            <person name="Parks D.H."/>
            <person name="Jiang X."/>
            <person name="Yin X."/>
            <person name="Woodcroft B.J."/>
            <person name="Tyson G.W."/>
            <person name="Hugenholtz P."/>
            <person name="Polz M.F."/>
            <person name="Zhang T."/>
        </authorList>
    </citation>
    <scope>NUCLEOTIDE SEQUENCE</scope>
    <source>
        <strain evidence="7">HKST-UBA01</strain>
    </source>
</reference>
<dbReference type="InterPro" id="IPR011096">
    <property type="entry name" value="FTP_domain"/>
</dbReference>
<keyword evidence="2" id="KW-0479">Metal-binding</keyword>
<keyword evidence="4" id="KW-0862">Zinc</keyword>
<evidence type="ECO:0000256" key="4">
    <source>
        <dbReference type="ARBA" id="ARBA00022833"/>
    </source>
</evidence>
<keyword evidence="3" id="KW-0378">Hydrolase</keyword>
<accession>A0A956M2L0</accession>
<dbReference type="AlphaFoldDB" id="A0A956M2L0"/>
<evidence type="ECO:0000313" key="7">
    <source>
        <dbReference type="EMBL" id="MCA9728780.1"/>
    </source>
</evidence>
<evidence type="ECO:0000256" key="1">
    <source>
        <dbReference type="ARBA" id="ARBA00022670"/>
    </source>
</evidence>
<protein>
    <recommendedName>
        <fullName evidence="6">FTP domain-containing protein</fullName>
    </recommendedName>
</protein>
<evidence type="ECO:0000256" key="5">
    <source>
        <dbReference type="ARBA" id="ARBA00023049"/>
    </source>
</evidence>
<reference evidence="7" key="1">
    <citation type="submission" date="2020-04" db="EMBL/GenBank/DDBJ databases">
        <authorList>
            <person name="Zhang T."/>
        </authorList>
    </citation>
    <scope>NUCLEOTIDE SEQUENCE</scope>
    <source>
        <strain evidence="7">HKST-UBA01</strain>
    </source>
</reference>
<comment type="caution">
    <text evidence="7">The sequence shown here is derived from an EMBL/GenBank/DDBJ whole genome shotgun (WGS) entry which is preliminary data.</text>
</comment>
<feature type="non-terminal residue" evidence="7">
    <location>
        <position position="257"/>
    </location>
</feature>
<keyword evidence="1" id="KW-0645">Protease</keyword>
<proteinExistence type="predicted"/>
<dbReference type="GO" id="GO:0008237">
    <property type="term" value="F:metallopeptidase activity"/>
    <property type="evidence" value="ECO:0007669"/>
    <property type="project" value="UniProtKB-KW"/>
</dbReference>
<dbReference type="Gene3D" id="3.10.450.490">
    <property type="match status" value="1"/>
</dbReference>